<evidence type="ECO:0000313" key="1">
    <source>
        <dbReference type="EMBL" id="RNA31888.1"/>
    </source>
</evidence>
<keyword evidence="2" id="KW-1185">Reference proteome</keyword>
<proteinExistence type="predicted"/>
<dbReference type="AlphaFoldDB" id="A0A3M7S8H2"/>
<protein>
    <submittedName>
        <fullName evidence="1">Uncharacterized protein</fullName>
    </submittedName>
</protein>
<evidence type="ECO:0000313" key="2">
    <source>
        <dbReference type="Proteomes" id="UP000276133"/>
    </source>
</evidence>
<sequence length="72" mass="8344">MNSSLCIYGTFCLRKTSSAEIMKIGKIESIQFIDFSFAKCLTLNPLLLLTFYLTKDFDSFFEKKRVALNLFK</sequence>
<comment type="caution">
    <text evidence="1">The sequence shown here is derived from an EMBL/GenBank/DDBJ whole genome shotgun (WGS) entry which is preliminary data.</text>
</comment>
<organism evidence="1 2">
    <name type="scientific">Brachionus plicatilis</name>
    <name type="common">Marine rotifer</name>
    <name type="synonym">Brachionus muelleri</name>
    <dbReference type="NCBI Taxonomy" id="10195"/>
    <lineage>
        <taxon>Eukaryota</taxon>
        <taxon>Metazoa</taxon>
        <taxon>Spiralia</taxon>
        <taxon>Gnathifera</taxon>
        <taxon>Rotifera</taxon>
        <taxon>Eurotatoria</taxon>
        <taxon>Monogononta</taxon>
        <taxon>Pseudotrocha</taxon>
        <taxon>Ploima</taxon>
        <taxon>Brachionidae</taxon>
        <taxon>Brachionus</taxon>
    </lineage>
</organism>
<name>A0A3M7S8H2_BRAPC</name>
<gene>
    <name evidence="1" type="ORF">BpHYR1_020553</name>
</gene>
<reference evidence="1 2" key="1">
    <citation type="journal article" date="2018" name="Sci. Rep.">
        <title>Genomic signatures of local adaptation to the degree of environmental predictability in rotifers.</title>
        <authorList>
            <person name="Franch-Gras L."/>
            <person name="Hahn C."/>
            <person name="Garcia-Roger E.M."/>
            <person name="Carmona M.J."/>
            <person name="Serra M."/>
            <person name="Gomez A."/>
        </authorList>
    </citation>
    <scope>NUCLEOTIDE SEQUENCE [LARGE SCALE GENOMIC DNA]</scope>
    <source>
        <strain evidence="1">HYR1</strain>
    </source>
</reference>
<accession>A0A3M7S8H2</accession>
<dbReference type="EMBL" id="REGN01001882">
    <property type="protein sequence ID" value="RNA31888.1"/>
    <property type="molecule type" value="Genomic_DNA"/>
</dbReference>
<dbReference type="Proteomes" id="UP000276133">
    <property type="component" value="Unassembled WGS sequence"/>
</dbReference>